<dbReference type="Proteomes" id="UP000321291">
    <property type="component" value="Chromosome"/>
</dbReference>
<evidence type="ECO:0000313" key="2">
    <source>
        <dbReference type="EMBL" id="QEC72933.1"/>
    </source>
</evidence>
<name>A0A5B8VNX7_9BACT</name>
<protein>
    <recommendedName>
        <fullName evidence="4">Tetratricopeptide repeat protein</fullName>
    </recommendedName>
</protein>
<feature type="signal peptide" evidence="1">
    <location>
        <begin position="1"/>
        <end position="19"/>
    </location>
</feature>
<dbReference type="RefSeq" id="WP_146784319.1">
    <property type="nucleotide sequence ID" value="NZ_CP042434.1"/>
</dbReference>
<proteinExistence type="predicted"/>
<gene>
    <name evidence="2" type="ORF">FSB73_15845</name>
</gene>
<keyword evidence="3" id="KW-1185">Reference proteome</keyword>
<accession>A0A5B8VNX7</accession>
<organism evidence="2 3">
    <name type="scientific">Arachidicoccus ginsenosidivorans</name>
    <dbReference type="NCBI Taxonomy" id="496057"/>
    <lineage>
        <taxon>Bacteria</taxon>
        <taxon>Pseudomonadati</taxon>
        <taxon>Bacteroidota</taxon>
        <taxon>Chitinophagia</taxon>
        <taxon>Chitinophagales</taxon>
        <taxon>Chitinophagaceae</taxon>
        <taxon>Arachidicoccus</taxon>
    </lineage>
</organism>
<dbReference type="AlphaFoldDB" id="A0A5B8VNX7"/>
<dbReference type="OrthoDB" id="629230at2"/>
<reference evidence="2 3" key="1">
    <citation type="journal article" date="2017" name="Int. J. Syst. Evol. Microbiol.">
        <title>Arachidicoccus ginsenosidivorans sp. nov., with ginsenoside-converting activity isolated from ginseng cultivating soil.</title>
        <authorList>
            <person name="Siddiqi M.Z."/>
            <person name="Aslam Z."/>
            <person name="Im W.T."/>
        </authorList>
    </citation>
    <scope>NUCLEOTIDE SEQUENCE [LARGE SCALE GENOMIC DNA]</scope>
    <source>
        <strain evidence="2 3">Gsoil 809</strain>
    </source>
</reference>
<keyword evidence="1" id="KW-0732">Signal</keyword>
<evidence type="ECO:0000313" key="3">
    <source>
        <dbReference type="Proteomes" id="UP000321291"/>
    </source>
</evidence>
<dbReference type="KEGG" id="agi:FSB73_15845"/>
<sequence length="453" mass="50568">MKRIVFSFLLLGITAGAWAQKPVKFKKDDVVKLLLEKKYSDAKDLIDKVLANPKEQDNKEAITYKAVIYADIAADSALGPNNPDALQTAAATLDQLQQNTDTAAFNKLMREDQGINAVSVVYSKSFNNGLTKFKDTAWADAYKDFYNAYKWAGYITQNGFSQNPDKNAIDTFTVLYTGFAAQNASGYEQENGGSFKNPAMADSAMSMYLKLANRNIATKDMPAMYQYMIQYYQAKKDKENADKYLVVAKKAYPDKTDLWNQIETQAMLAGGSVKDIVANYQQKDAGGQMTETQYIEIAQTLANAEKSTQDTAEIAAAKAASMDAYKKAFNLSQNGIYAFNVGILNYQRFSELDDAFYANKGEDAAKKAKRAAIEKEQGPVADSSIAWLTKGFDILSNKQDRDKNELVSLNRAVDIIANLYNWKMNKARGHDPKAYDQYDALFKKFDALHESFK</sequence>
<feature type="chain" id="PRO_5023071521" description="Tetratricopeptide repeat protein" evidence="1">
    <location>
        <begin position="20"/>
        <end position="453"/>
    </location>
</feature>
<evidence type="ECO:0008006" key="4">
    <source>
        <dbReference type="Google" id="ProtNLM"/>
    </source>
</evidence>
<dbReference type="EMBL" id="CP042434">
    <property type="protein sequence ID" value="QEC72933.1"/>
    <property type="molecule type" value="Genomic_DNA"/>
</dbReference>
<evidence type="ECO:0000256" key="1">
    <source>
        <dbReference type="SAM" id="SignalP"/>
    </source>
</evidence>